<evidence type="ECO:0000313" key="1">
    <source>
        <dbReference type="EMBL" id="GAA2172480.1"/>
    </source>
</evidence>
<dbReference type="EMBL" id="BAAAON010000001">
    <property type="protein sequence ID" value="GAA2172480.1"/>
    <property type="molecule type" value="Genomic_DNA"/>
</dbReference>
<gene>
    <name evidence="1" type="ORF">GCM10009784_03090</name>
</gene>
<dbReference type="RefSeq" id="WP_346027230.1">
    <property type="nucleotide sequence ID" value="NZ_BAAAON010000001.1"/>
</dbReference>
<reference evidence="1 2" key="1">
    <citation type="journal article" date="2019" name="Int. J. Syst. Evol. Microbiol.">
        <title>The Global Catalogue of Microorganisms (GCM) 10K type strain sequencing project: providing services to taxonomists for standard genome sequencing and annotation.</title>
        <authorList>
            <consortium name="The Broad Institute Genomics Platform"/>
            <consortium name="The Broad Institute Genome Sequencing Center for Infectious Disease"/>
            <person name="Wu L."/>
            <person name="Ma J."/>
        </authorList>
    </citation>
    <scope>NUCLEOTIDE SEQUENCE [LARGE SCALE GENOMIC DNA]</scope>
    <source>
        <strain evidence="1 2">JCM 14917</strain>
    </source>
</reference>
<dbReference type="Proteomes" id="UP001500974">
    <property type="component" value="Unassembled WGS sequence"/>
</dbReference>
<keyword evidence="2" id="KW-1185">Reference proteome</keyword>
<name>A0ABN3AMW2_9MICC</name>
<comment type="caution">
    <text evidence="1">The sequence shown here is derived from an EMBL/GenBank/DDBJ whole genome shotgun (WGS) entry which is preliminary data.</text>
</comment>
<sequence>MTRHTALILTHQLDAEESLERSIALLDDLFSKLPFIPDPGRTELHAVAPATALKEKLVLPRGQHGEELAATPAGDVHHLFDGQSWHTPEQCPPAPMDSNGATGWQWLYFNTLHNTDATTICYLWDIHALGARSAA</sequence>
<organism evidence="1 2">
    <name type="scientific">Arthrobacter parietis</name>
    <dbReference type="NCBI Taxonomy" id="271434"/>
    <lineage>
        <taxon>Bacteria</taxon>
        <taxon>Bacillati</taxon>
        <taxon>Actinomycetota</taxon>
        <taxon>Actinomycetes</taxon>
        <taxon>Micrococcales</taxon>
        <taxon>Micrococcaceae</taxon>
        <taxon>Arthrobacter</taxon>
    </lineage>
</organism>
<proteinExistence type="predicted"/>
<accession>A0ABN3AMW2</accession>
<evidence type="ECO:0000313" key="2">
    <source>
        <dbReference type="Proteomes" id="UP001500974"/>
    </source>
</evidence>
<protein>
    <submittedName>
        <fullName evidence="1">Uncharacterized protein</fullName>
    </submittedName>
</protein>